<comment type="catalytic activity">
    <reaction evidence="10">
        <text>4-CDP-2-C-methyl-D-erythritol + ATP = 4-CDP-2-C-methyl-D-erythritol 2-phosphate + ADP + H(+)</text>
        <dbReference type="Rhea" id="RHEA:18437"/>
        <dbReference type="ChEBI" id="CHEBI:15378"/>
        <dbReference type="ChEBI" id="CHEBI:30616"/>
        <dbReference type="ChEBI" id="CHEBI:57823"/>
        <dbReference type="ChEBI" id="CHEBI:57919"/>
        <dbReference type="ChEBI" id="CHEBI:456216"/>
        <dbReference type="EC" id="2.7.1.148"/>
    </reaction>
</comment>
<evidence type="ECO:0000256" key="7">
    <source>
        <dbReference type="ARBA" id="ARBA00022840"/>
    </source>
</evidence>
<evidence type="ECO:0000256" key="8">
    <source>
        <dbReference type="ARBA" id="ARBA00023229"/>
    </source>
</evidence>
<dbReference type="EC" id="2.7.1.148" evidence="2 10"/>
<feature type="domain" description="GHMP kinase N-terminal" evidence="11">
    <location>
        <begin position="72"/>
        <end position="140"/>
    </location>
</feature>
<dbReference type="Gene3D" id="3.30.230.10">
    <property type="match status" value="1"/>
</dbReference>
<evidence type="ECO:0000256" key="9">
    <source>
        <dbReference type="ARBA" id="ARBA00032554"/>
    </source>
</evidence>
<dbReference type="PANTHER" id="PTHR43527">
    <property type="entry name" value="4-DIPHOSPHOCYTIDYL-2-C-METHYL-D-ERYTHRITOL KINASE, CHLOROPLASTIC"/>
    <property type="match status" value="1"/>
</dbReference>
<keyword evidence="14" id="KW-1185">Reference proteome</keyword>
<keyword evidence="8 10" id="KW-0414">Isoprene biosynthesis</keyword>
<feature type="binding site" evidence="10">
    <location>
        <begin position="100"/>
        <end position="110"/>
    </location>
    <ligand>
        <name>ATP</name>
        <dbReference type="ChEBI" id="CHEBI:30616"/>
    </ligand>
</feature>
<dbReference type="InterPro" id="IPR036554">
    <property type="entry name" value="GHMP_kinase_C_sf"/>
</dbReference>
<dbReference type="InterPro" id="IPR006204">
    <property type="entry name" value="GHMP_kinase_N_dom"/>
</dbReference>
<keyword evidence="7 10" id="KW-0067">ATP-binding</keyword>
<dbReference type="InterPro" id="IPR013750">
    <property type="entry name" value="GHMP_kinase_C_dom"/>
</dbReference>
<evidence type="ECO:0000313" key="13">
    <source>
        <dbReference type="EMBL" id="MCF2871219.1"/>
    </source>
</evidence>
<dbReference type="PIRSF" id="PIRSF010376">
    <property type="entry name" value="IspE"/>
    <property type="match status" value="1"/>
</dbReference>
<feature type="domain" description="GHMP kinase C-terminal" evidence="12">
    <location>
        <begin position="213"/>
        <end position="274"/>
    </location>
</feature>
<reference evidence="13 14" key="1">
    <citation type="submission" date="2022-01" db="EMBL/GenBank/DDBJ databases">
        <title>Octadecabacter sp. nov., isolated from a marine alga.</title>
        <authorList>
            <person name="Jin M.S."/>
            <person name="Kim H.M."/>
            <person name="Han D.M."/>
            <person name="Jung J.J."/>
            <person name="Jeon C.O."/>
        </authorList>
    </citation>
    <scope>NUCLEOTIDE SEQUENCE [LARGE SCALE GENOMIC DNA]</scope>
    <source>
        <strain evidence="13 14">G9-8</strain>
    </source>
</reference>
<keyword evidence="6 10" id="KW-0418">Kinase</keyword>
<keyword evidence="5 10" id="KW-0547">Nucleotide-binding</keyword>
<keyword evidence="4 10" id="KW-0808">Transferase</keyword>
<accession>A0ABS9CVF7</accession>
<dbReference type="RefSeq" id="WP_235225345.1">
    <property type="nucleotide sequence ID" value="NZ_JAKGAQ010000002.1"/>
</dbReference>
<dbReference type="InterPro" id="IPR014721">
    <property type="entry name" value="Ribsml_uS5_D2-typ_fold_subgr"/>
</dbReference>
<evidence type="ECO:0000256" key="3">
    <source>
        <dbReference type="ARBA" id="ARBA00017473"/>
    </source>
</evidence>
<dbReference type="Pfam" id="PF00288">
    <property type="entry name" value="GHMP_kinases_N"/>
    <property type="match status" value="1"/>
</dbReference>
<gene>
    <name evidence="10" type="primary">ispE</name>
    <name evidence="13" type="ORF">L0664_09080</name>
</gene>
<sequence>MTISDTTIHQKAPAKINLTLHLTGLRDDGYHLLESLVVFTEFGDTLTVDQAVDLKLIVDGQFADGVPTDDRNLVLKAANLLRSQRNVAAGATIHLTKNLPHGAGIGGGSSDAAAALTALAKLWGVAPLSPHDALTLGADVPVCLCAPHATVMRGIGENLSRAPYNPEGWLVLVNPNVVVPTSTVFALHDRLYDFTPASLDPMDHVNDAASFEAWLLGQRNDLTKVASEPSIAPVIQDVLNALRPHAVDCDMSGSGSTCWGLFHTEDAAKACAEHIAHGNSGWWVRASRILA</sequence>
<dbReference type="Proteomes" id="UP001200557">
    <property type="component" value="Unassembled WGS sequence"/>
</dbReference>
<dbReference type="PANTHER" id="PTHR43527:SF2">
    <property type="entry name" value="4-DIPHOSPHOCYTIDYL-2-C-METHYL-D-ERYTHRITOL KINASE, CHLOROPLASTIC"/>
    <property type="match status" value="1"/>
</dbReference>
<dbReference type="SUPFAM" id="SSF54211">
    <property type="entry name" value="Ribosomal protein S5 domain 2-like"/>
    <property type="match status" value="1"/>
</dbReference>
<name>A0ABS9CVF7_9RHOB</name>
<dbReference type="Gene3D" id="3.30.70.890">
    <property type="entry name" value="GHMP kinase, C-terminal domain"/>
    <property type="match status" value="1"/>
</dbReference>
<dbReference type="Pfam" id="PF08544">
    <property type="entry name" value="GHMP_kinases_C"/>
    <property type="match status" value="1"/>
</dbReference>
<evidence type="ECO:0000256" key="1">
    <source>
        <dbReference type="ARBA" id="ARBA00009684"/>
    </source>
</evidence>
<evidence type="ECO:0000256" key="10">
    <source>
        <dbReference type="HAMAP-Rule" id="MF_00061"/>
    </source>
</evidence>
<comment type="similarity">
    <text evidence="1 10">Belongs to the GHMP kinase family. IspE subfamily.</text>
</comment>
<evidence type="ECO:0000256" key="5">
    <source>
        <dbReference type="ARBA" id="ARBA00022741"/>
    </source>
</evidence>
<evidence type="ECO:0000256" key="6">
    <source>
        <dbReference type="ARBA" id="ARBA00022777"/>
    </source>
</evidence>
<evidence type="ECO:0000259" key="11">
    <source>
        <dbReference type="Pfam" id="PF00288"/>
    </source>
</evidence>
<comment type="caution">
    <text evidence="13">The sequence shown here is derived from an EMBL/GenBank/DDBJ whole genome shotgun (WGS) entry which is preliminary data.</text>
</comment>
<dbReference type="NCBIfam" id="NF011202">
    <property type="entry name" value="PRK14608.1"/>
    <property type="match status" value="1"/>
</dbReference>
<dbReference type="HAMAP" id="MF_00061">
    <property type="entry name" value="IspE"/>
    <property type="match status" value="1"/>
</dbReference>
<comment type="function">
    <text evidence="10">Catalyzes the phosphorylation of the position 2 hydroxy group of 4-diphosphocytidyl-2C-methyl-D-erythritol.</text>
</comment>
<protein>
    <recommendedName>
        <fullName evidence="3 10">4-diphosphocytidyl-2-C-methyl-D-erythritol kinase</fullName>
        <shortName evidence="10">CMK</shortName>
        <ecNumber evidence="2 10">2.7.1.148</ecNumber>
    </recommendedName>
    <alternativeName>
        <fullName evidence="9 10">4-(cytidine-5'-diphospho)-2-C-methyl-D-erythritol kinase</fullName>
    </alternativeName>
</protein>
<dbReference type="InterPro" id="IPR004424">
    <property type="entry name" value="IspE"/>
</dbReference>
<comment type="pathway">
    <text evidence="10">Isoprenoid biosynthesis; isopentenyl diphosphate biosynthesis via DXP pathway; isopentenyl diphosphate from 1-deoxy-D-xylulose 5-phosphate: step 3/6.</text>
</comment>
<organism evidence="13 14">
    <name type="scientific">Octadecabacter dasysiphoniae</name>
    <dbReference type="NCBI Taxonomy" id="2909341"/>
    <lineage>
        <taxon>Bacteria</taxon>
        <taxon>Pseudomonadati</taxon>
        <taxon>Pseudomonadota</taxon>
        <taxon>Alphaproteobacteria</taxon>
        <taxon>Rhodobacterales</taxon>
        <taxon>Roseobacteraceae</taxon>
        <taxon>Octadecabacter</taxon>
    </lineage>
</organism>
<evidence type="ECO:0000313" key="14">
    <source>
        <dbReference type="Proteomes" id="UP001200557"/>
    </source>
</evidence>
<evidence type="ECO:0000256" key="4">
    <source>
        <dbReference type="ARBA" id="ARBA00022679"/>
    </source>
</evidence>
<dbReference type="GO" id="GO:0050515">
    <property type="term" value="F:4-(cytidine 5'-diphospho)-2-C-methyl-D-erythritol kinase activity"/>
    <property type="evidence" value="ECO:0007669"/>
    <property type="project" value="UniProtKB-EC"/>
</dbReference>
<dbReference type="EMBL" id="JAKGAQ010000002">
    <property type="protein sequence ID" value="MCF2871219.1"/>
    <property type="molecule type" value="Genomic_DNA"/>
</dbReference>
<dbReference type="InterPro" id="IPR020568">
    <property type="entry name" value="Ribosomal_Su5_D2-typ_SF"/>
</dbReference>
<dbReference type="NCBIfam" id="TIGR00154">
    <property type="entry name" value="ispE"/>
    <property type="match status" value="1"/>
</dbReference>
<proteinExistence type="inferred from homology"/>
<feature type="active site" evidence="10">
    <location>
        <position position="15"/>
    </location>
</feature>
<dbReference type="SUPFAM" id="SSF55060">
    <property type="entry name" value="GHMP Kinase, C-terminal domain"/>
    <property type="match status" value="1"/>
</dbReference>
<evidence type="ECO:0000259" key="12">
    <source>
        <dbReference type="Pfam" id="PF08544"/>
    </source>
</evidence>
<feature type="active site" evidence="10">
    <location>
        <position position="139"/>
    </location>
</feature>
<evidence type="ECO:0000256" key="2">
    <source>
        <dbReference type="ARBA" id="ARBA00012052"/>
    </source>
</evidence>